<dbReference type="Gene3D" id="3.40.50.300">
    <property type="entry name" value="P-loop containing nucleotide triphosphate hydrolases"/>
    <property type="match status" value="1"/>
</dbReference>
<organism evidence="3 4">
    <name type="scientific">Clostridium lapidicellarium</name>
    <dbReference type="NCBI Taxonomy" id="3240931"/>
    <lineage>
        <taxon>Bacteria</taxon>
        <taxon>Bacillati</taxon>
        <taxon>Bacillota</taxon>
        <taxon>Clostridia</taxon>
        <taxon>Eubacteriales</taxon>
        <taxon>Clostridiaceae</taxon>
        <taxon>Clostridium</taxon>
    </lineage>
</organism>
<accession>A0ABV4DXS7</accession>
<keyword evidence="4" id="KW-1185">Reference proteome</keyword>
<proteinExistence type="predicted"/>
<dbReference type="RefSeq" id="WP_369868832.1">
    <property type="nucleotide sequence ID" value="NZ_JBGFFE010000007.1"/>
</dbReference>
<reference evidence="3 4" key="1">
    <citation type="submission" date="2024-08" db="EMBL/GenBank/DDBJ databases">
        <title>Clostridium lapicellarii sp. nov., and Clostridium renhuaiense sp. nov., two species isolated from the mud in a fermentation cellar used for producing sauce-flavour Chinese liquors.</title>
        <authorList>
            <person name="Yang F."/>
            <person name="Wang H."/>
            <person name="Chen L.Q."/>
            <person name="Zhou N."/>
            <person name="Lu J.J."/>
            <person name="Pu X.X."/>
            <person name="Wan B."/>
            <person name="Wang L."/>
            <person name="Liu S.J."/>
        </authorList>
    </citation>
    <scope>NUCLEOTIDE SEQUENCE [LARGE SCALE GENOMIC DNA]</scope>
    <source>
        <strain evidence="3 4">MT-113</strain>
    </source>
</reference>
<comment type="caution">
    <text evidence="3">The sequence shown here is derived from an EMBL/GenBank/DDBJ whole genome shotgun (WGS) entry which is preliminary data.</text>
</comment>
<evidence type="ECO:0000313" key="3">
    <source>
        <dbReference type="EMBL" id="MEY8763401.1"/>
    </source>
</evidence>
<evidence type="ECO:0000256" key="1">
    <source>
        <dbReference type="SAM" id="MobiDB-lite"/>
    </source>
</evidence>
<evidence type="ECO:0000313" key="4">
    <source>
        <dbReference type="Proteomes" id="UP001565220"/>
    </source>
</evidence>
<dbReference type="Proteomes" id="UP001565220">
    <property type="component" value="Unassembled WGS sequence"/>
</dbReference>
<evidence type="ECO:0000259" key="2">
    <source>
        <dbReference type="Pfam" id="PF00308"/>
    </source>
</evidence>
<dbReference type="PANTHER" id="PTHR30050:SF8">
    <property type="entry name" value="PRIMOSOMAL PROTEIN DNAI"/>
    <property type="match status" value="1"/>
</dbReference>
<feature type="domain" description="Chromosomal replication initiator protein DnaA ATPAse" evidence="2">
    <location>
        <begin position="130"/>
        <end position="254"/>
    </location>
</feature>
<dbReference type="SUPFAM" id="SSF52540">
    <property type="entry name" value="P-loop containing nucleoside triphosphate hydrolases"/>
    <property type="match status" value="1"/>
</dbReference>
<dbReference type="PANTHER" id="PTHR30050">
    <property type="entry name" value="CHROMOSOMAL REPLICATION INITIATOR PROTEIN DNAA"/>
    <property type="match status" value="1"/>
</dbReference>
<feature type="region of interest" description="Disordered" evidence="1">
    <location>
        <begin position="1"/>
        <end position="25"/>
    </location>
</feature>
<name>A0ABV4DXS7_9CLOT</name>
<dbReference type="InterPro" id="IPR027417">
    <property type="entry name" value="P-loop_NTPase"/>
</dbReference>
<protein>
    <submittedName>
        <fullName evidence="3">DnaA/Hda family protein</fullName>
    </submittedName>
</protein>
<dbReference type="InterPro" id="IPR013317">
    <property type="entry name" value="DnaA_dom"/>
</dbReference>
<gene>
    <name evidence="3" type="ORF">AB8S09_07065</name>
</gene>
<sequence length="288" mass="33579">MKQIIQDLKREQPKMRENDSSKEQKKLPGDIWKILNATSDCPYHMCDGSGIIFMQNRETLETKAKYCKCKEQLIYSQRLQFANIPSEFSSLTVNSFDTQIYKTQADRETAKTAKIMTANYIKSFEKFREKAKGLYYYSSTRGSGKTRLAVSLGNALLKVRHMQVKFITTLDLLKEIRNTYNKNTQYTESQLIESINSVQVLIVDDIGVEQPTNWVNEMLFSIFDTRMKYNKITIFTSNCSIENLQHDERLKSRIFKMAIPVKMPEEDVRKGQSKRDNEELQNILLRGE</sequence>
<feature type="compositionally biased region" description="Basic and acidic residues" evidence="1">
    <location>
        <begin position="7"/>
        <end position="25"/>
    </location>
</feature>
<dbReference type="Pfam" id="PF00308">
    <property type="entry name" value="Bac_DnaA"/>
    <property type="match status" value="1"/>
</dbReference>
<dbReference type="EMBL" id="JBGFFE010000007">
    <property type="protein sequence ID" value="MEY8763401.1"/>
    <property type="molecule type" value="Genomic_DNA"/>
</dbReference>